<keyword evidence="1" id="KW-0812">Transmembrane</keyword>
<organism evidence="3 4">
    <name type="scientific">Brooklawnia propionicigenes</name>
    <dbReference type="NCBI Taxonomy" id="3041175"/>
    <lineage>
        <taxon>Bacteria</taxon>
        <taxon>Bacillati</taxon>
        <taxon>Actinomycetota</taxon>
        <taxon>Actinomycetes</taxon>
        <taxon>Propionibacteriales</taxon>
        <taxon>Propionibacteriaceae</taxon>
        <taxon>Brooklawnia</taxon>
    </lineage>
</organism>
<keyword evidence="4" id="KW-1185">Reference proteome</keyword>
<feature type="transmembrane region" description="Helical" evidence="1">
    <location>
        <begin position="195"/>
        <end position="214"/>
    </location>
</feature>
<evidence type="ECO:0000256" key="1">
    <source>
        <dbReference type="SAM" id="Phobius"/>
    </source>
</evidence>
<evidence type="ECO:0000313" key="3">
    <source>
        <dbReference type="EMBL" id="BEH01503.1"/>
    </source>
</evidence>
<dbReference type="InterPro" id="IPR048389">
    <property type="entry name" value="YciQ-like_C"/>
</dbReference>
<dbReference type="KEGG" id="broo:brsh051_07840"/>
<accession>A0AAN0K681</accession>
<dbReference type="Proteomes" id="UP001431656">
    <property type="component" value="Chromosome"/>
</dbReference>
<dbReference type="RefSeq" id="WP_286267769.1">
    <property type="nucleotide sequence ID" value="NZ_AP028056.1"/>
</dbReference>
<dbReference type="EMBL" id="AP028056">
    <property type="protein sequence ID" value="BEH01503.1"/>
    <property type="molecule type" value="Genomic_DNA"/>
</dbReference>
<feature type="domain" description="Predicted membrane protein YciQ-like C-terminal" evidence="2">
    <location>
        <begin position="47"/>
        <end position="274"/>
    </location>
</feature>
<proteinExistence type="predicted"/>
<keyword evidence="1" id="KW-0472">Membrane</keyword>
<keyword evidence="1" id="KW-1133">Transmembrane helix</keyword>
<sequence length="338" mass="35995">MLELVFLAAGLLALAAAVAVVLAQRTPAEHAQAAIRVGLLEPESRLNPPADLRPGMLGALIDGEVSDRDLKLTLLDLAARGYLTITPTTTASGRSTWQLDRTVKPIDATLLGYEHALLTRPFENGSVLLNQLARDPAKPLEQARTAVSEEVRAKGWFLTDAKSRHSRWGWIGALVLVLGLLATAFMLIDWAATNDFRGVIGGLGVVAAGVLLASKGRARSSHTPAGVTALTHAEQLKSALHDLQPEEIAVVTAGAEFSRLLPWAIGFGAETKLATAVDDELQRAAKWGQHVELQLSWLTSEAGHQVDGDARKIATEVATVVNRKTNGRGHAQRVATPA</sequence>
<evidence type="ECO:0000313" key="4">
    <source>
        <dbReference type="Proteomes" id="UP001431656"/>
    </source>
</evidence>
<feature type="transmembrane region" description="Helical" evidence="1">
    <location>
        <begin position="168"/>
        <end position="188"/>
    </location>
</feature>
<protein>
    <recommendedName>
        <fullName evidence="2">Predicted membrane protein YciQ-like C-terminal domain-containing protein</fullName>
    </recommendedName>
</protein>
<reference evidence="3" key="1">
    <citation type="journal article" date="2024" name="Int. J. Syst. Evol. Microbiol.">
        <title>Brooklawnia propionicigenes sp. nov., a facultatively anaerobic, propionate-producing bacterium isolated from a methanogenic reactor treating waste from cattle farms.</title>
        <authorList>
            <person name="Akita Y."/>
            <person name="Ueki A."/>
            <person name="Tonouchi A."/>
            <person name="Sugawara Y."/>
            <person name="Honma S."/>
            <person name="Kaku N."/>
            <person name="Ueki K."/>
        </authorList>
    </citation>
    <scope>NUCLEOTIDE SEQUENCE</scope>
    <source>
        <strain evidence="3">SH051</strain>
    </source>
</reference>
<evidence type="ECO:0000259" key="2">
    <source>
        <dbReference type="Pfam" id="PF20990"/>
    </source>
</evidence>
<dbReference type="AlphaFoldDB" id="A0AAN0K681"/>
<gene>
    <name evidence="3" type="ORF">brsh051_07840</name>
</gene>
<name>A0AAN0K681_9ACTN</name>
<dbReference type="Pfam" id="PF20990">
    <property type="entry name" value="DUF2207_C"/>
    <property type="match status" value="1"/>
</dbReference>